<dbReference type="OrthoDB" id="9808658at2"/>
<evidence type="ECO:0000256" key="1">
    <source>
        <dbReference type="SAM" id="Phobius"/>
    </source>
</evidence>
<keyword evidence="3" id="KW-1185">Reference proteome</keyword>
<reference evidence="2 3" key="1">
    <citation type="submission" date="2012-03" db="EMBL/GenBank/DDBJ databases">
        <title>The Genome Sequence of Bartonella tamiae Th239.</title>
        <authorList>
            <consortium name="The Broad Institute Genome Sequencing Platform"/>
            <consortium name="The Broad Institute Genome Sequencing Center for Infectious Disease"/>
            <person name="Feldgarden M."/>
            <person name="Kirby J."/>
            <person name="Kosoy M."/>
            <person name="Birtles R."/>
            <person name="Probert W.S."/>
            <person name="Chiaraviglio L."/>
            <person name="Young S.K."/>
            <person name="Zeng Q."/>
            <person name="Gargeya S."/>
            <person name="Fitzgerald M."/>
            <person name="Haas B."/>
            <person name="Abouelleil A."/>
            <person name="Alvarado L."/>
            <person name="Arachchi H.M."/>
            <person name="Berlin A."/>
            <person name="Chapman S.B."/>
            <person name="Gearin G."/>
            <person name="Goldberg J."/>
            <person name="Griggs A."/>
            <person name="Gujja S."/>
            <person name="Hansen M."/>
            <person name="Heiman D."/>
            <person name="Howarth C."/>
            <person name="Larimer J."/>
            <person name="Lui A."/>
            <person name="MacDonald P.J.P."/>
            <person name="McCowen C."/>
            <person name="Montmayeur A."/>
            <person name="Murphy C."/>
            <person name="Neiman D."/>
            <person name="Pearson M."/>
            <person name="Priest M."/>
            <person name="Roberts A."/>
            <person name="Saif S."/>
            <person name="Shea T."/>
            <person name="Sisk P."/>
            <person name="Stolte C."/>
            <person name="Sykes S."/>
            <person name="Wortman J."/>
            <person name="Nusbaum C."/>
            <person name="Birren B."/>
        </authorList>
    </citation>
    <scope>NUCLEOTIDE SEQUENCE [LARGE SCALE GENOMIC DNA]</scope>
    <source>
        <strain evidence="2 3">Th239</strain>
    </source>
</reference>
<dbReference type="Proteomes" id="UP000008952">
    <property type="component" value="Unassembled WGS sequence"/>
</dbReference>
<proteinExistence type="predicted"/>
<dbReference type="STRING" id="1094558.ME5_00182"/>
<feature type="transmembrane region" description="Helical" evidence="1">
    <location>
        <begin position="52"/>
        <end position="72"/>
    </location>
</feature>
<evidence type="ECO:0000313" key="3">
    <source>
        <dbReference type="Proteomes" id="UP000008952"/>
    </source>
</evidence>
<dbReference type="Pfam" id="PF14248">
    <property type="entry name" value="DUF4345"/>
    <property type="match status" value="1"/>
</dbReference>
<dbReference type="HOGENOM" id="CLU_160696_0_0_5"/>
<sequence length="129" mass="14758">MFHIFPDTYGQWLIWLVAWGFIAVGLFYMIWPKTALRLFWTYPQQESTSLYAAVRANMGGVPLGLGISYILFTQPFLAYALFLSALFVALARLISFFVDKSFSGFNMLALCVELVFTLVSFLYVFGYIN</sequence>
<evidence type="ECO:0000313" key="2">
    <source>
        <dbReference type="EMBL" id="EJF91487.1"/>
    </source>
</evidence>
<keyword evidence="1" id="KW-0472">Membrane</keyword>
<dbReference type="RefSeq" id="WP_008037551.1">
    <property type="nucleotide sequence ID" value="NZ_JH725147.1"/>
</dbReference>
<gene>
    <name evidence="2" type="ORF">ME5_00182</name>
</gene>
<dbReference type="AlphaFoldDB" id="J1K214"/>
<evidence type="ECO:0008006" key="4">
    <source>
        <dbReference type="Google" id="ProtNLM"/>
    </source>
</evidence>
<dbReference type="PATRIC" id="fig|1094558.3.peg.198"/>
<protein>
    <recommendedName>
        <fullName evidence="4">DUF4345 domain-containing protein</fullName>
    </recommendedName>
</protein>
<dbReference type="InterPro" id="IPR025597">
    <property type="entry name" value="DUF4345"/>
</dbReference>
<dbReference type="EMBL" id="AIMB01000002">
    <property type="protein sequence ID" value="EJF91487.1"/>
    <property type="molecule type" value="Genomic_DNA"/>
</dbReference>
<feature type="transmembrane region" description="Helical" evidence="1">
    <location>
        <begin position="105"/>
        <end position="128"/>
    </location>
</feature>
<accession>J1K214</accession>
<keyword evidence="1" id="KW-1133">Transmembrane helix</keyword>
<comment type="caution">
    <text evidence="2">The sequence shown here is derived from an EMBL/GenBank/DDBJ whole genome shotgun (WGS) entry which is preliminary data.</text>
</comment>
<feature type="transmembrane region" description="Helical" evidence="1">
    <location>
        <begin position="78"/>
        <end position="98"/>
    </location>
</feature>
<name>J1K214_9HYPH</name>
<feature type="transmembrane region" description="Helical" evidence="1">
    <location>
        <begin position="12"/>
        <end position="31"/>
    </location>
</feature>
<keyword evidence="1" id="KW-0812">Transmembrane</keyword>
<organism evidence="2 3">
    <name type="scientific">Bartonella tamiae Th239</name>
    <dbReference type="NCBI Taxonomy" id="1094558"/>
    <lineage>
        <taxon>Bacteria</taxon>
        <taxon>Pseudomonadati</taxon>
        <taxon>Pseudomonadota</taxon>
        <taxon>Alphaproteobacteria</taxon>
        <taxon>Hyphomicrobiales</taxon>
        <taxon>Bartonellaceae</taxon>
        <taxon>Bartonella</taxon>
    </lineage>
</organism>